<dbReference type="HOGENOM" id="CLU_3225690_0_0_1"/>
<evidence type="ECO:0000313" key="1">
    <source>
        <dbReference type="EMBL" id="CBI29417.3"/>
    </source>
</evidence>
<gene>
    <name evidence="1" type="ORF">VIT_00s0184g00140</name>
</gene>
<organism evidence="1 2">
    <name type="scientific">Vitis vinifera</name>
    <name type="common">Grape</name>
    <dbReference type="NCBI Taxonomy" id="29760"/>
    <lineage>
        <taxon>Eukaryota</taxon>
        <taxon>Viridiplantae</taxon>
        <taxon>Streptophyta</taxon>
        <taxon>Embryophyta</taxon>
        <taxon>Tracheophyta</taxon>
        <taxon>Spermatophyta</taxon>
        <taxon>Magnoliopsida</taxon>
        <taxon>eudicotyledons</taxon>
        <taxon>Gunneridae</taxon>
        <taxon>Pentapetalae</taxon>
        <taxon>rosids</taxon>
        <taxon>Vitales</taxon>
        <taxon>Vitaceae</taxon>
        <taxon>Viteae</taxon>
        <taxon>Vitis</taxon>
    </lineage>
</organism>
<dbReference type="PaxDb" id="29760-VIT_00s0184g00140.t01"/>
<sequence>MEHRLQLRPHLLDLPLSEAVKGEFESLFLDKPKLMILSGFAQKN</sequence>
<dbReference type="Proteomes" id="UP000009183">
    <property type="component" value="Unassembled WGS sequence, unordered"/>
</dbReference>
<evidence type="ECO:0000313" key="2">
    <source>
        <dbReference type="Proteomes" id="UP000009183"/>
    </source>
</evidence>
<keyword evidence="2" id="KW-1185">Reference proteome</keyword>
<dbReference type="AlphaFoldDB" id="D7TFZ4"/>
<protein>
    <submittedName>
        <fullName evidence="1">Uncharacterized protein</fullName>
    </submittedName>
</protein>
<proteinExistence type="predicted"/>
<dbReference type="InParanoid" id="D7TFZ4"/>
<reference evidence="2" key="1">
    <citation type="journal article" date="2007" name="Nature">
        <title>The grapevine genome sequence suggests ancestral hexaploidization in major angiosperm phyla.</title>
        <authorList>
            <consortium name="The French-Italian Public Consortium for Grapevine Genome Characterization."/>
            <person name="Jaillon O."/>
            <person name="Aury J.-M."/>
            <person name="Noel B."/>
            <person name="Policriti A."/>
            <person name="Clepet C."/>
            <person name="Casagrande A."/>
            <person name="Choisne N."/>
            <person name="Aubourg S."/>
            <person name="Vitulo N."/>
            <person name="Jubin C."/>
            <person name="Vezzi A."/>
            <person name="Legeai F."/>
            <person name="Hugueney P."/>
            <person name="Dasilva C."/>
            <person name="Horner D."/>
            <person name="Mica E."/>
            <person name="Jublot D."/>
            <person name="Poulain J."/>
            <person name="Bruyere C."/>
            <person name="Billault A."/>
            <person name="Segurens B."/>
            <person name="Gouyvenoux M."/>
            <person name="Ugarte E."/>
            <person name="Cattonaro F."/>
            <person name="Anthouard V."/>
            <person name="Vico V."/>
            <person name="Del Fabbro C."/>
            <person name="Alaux M."/>
            <person name="Di Gaspero G."/>
            <person name="Dumas V."/>
            <person name="Felice N."/>
            <person name="Paillard S."/>
            <person name="Juman I."/>
            <person name="Moroldo M."/>
            <person name="Scalabrin S."/>
            <person name="Canaguier A."/>
            <person name="Le Clainche I."/>
            <person name="Malacrida G."/>
            <person name="Durand E."/>
            <person name="Pesole G."/>
            <person name="Laucou V."/>
            <person name="Chatelet P."/>
            <person name="Merdinoglu D."/>
            <person name="Delledonne M."/>
            <person name="Pezzotti M."/>
            <person name="Lecharny A."/>
            <person name="Scarpelli C."/>
            <person name="Artiguenave F."/>
            <person name="Pe M.E."/>
            <person name="Valle G."/>
            <person name="Morgante M."/>
            <person name="Caboche M."/>
            <person name="Adam-Blondon A.-F."/>
            <person name="Weissenbach J."/>
            <person name="Quetier F."/>
            <person name="Wincker P."/>
        </authorList>
    </citation>
    <scope>NUCLEOTIDE SEQUENCE [LARGE SCALE GENOMIC DNA]</scope>
    <source>
        <strain evidence="2">cv. Pinot noir / PN40024</strain>
    </source>
</reference>
<dbReference type="EMBL" id="FN595776">
    <property type="protein sequence ID" value="CBI29417.3"/>
    <property type="molecule type" value="Genomic_DNA"/>
</dbReference>
<name>D7TFZ4_VITVI</name>
<accession>D7TFZ4</accession>